<keyword evidence="1" id="KW-0560">Oxidoreductase</keyword>
<keyword evidence="1" id="KW-0444">Lipid biosynthesis</keyword>
<comment type="catalytic activity">
    <reaction evidence="1">
        <text>a long-chain fatty acyl-CoA + 2 NADPH + 2 H(+) = a long-chain primary fatty alcohol + 2 NADP(+) + CoA</text>
        <dbReference type="Rhea" id="RHEA:52716"/>
        <dbReference type="ChEBI" id="CHEBI:15378"/>
        <dbReference type="ChEBI" id="CHEBI:57287"/>
        <dbReference type="ChEBI" id="CHEBI:57783"/>
        <dbReference type="ChEBI" id="CHEBI:58349"/>
        <dbReference type="ChEBI" id="CHEBI:77396"/>
        <dbReference type="ChEBI" id="CHEBI:83139"/>
        <dbReference type="EC" id="1.2.1.84"/>
    </reaction>
</comment>
<organism evidence="3 4">
    <name type="scientific">Aspergillus vadensis (strain CBS 113365 / IMI 142717 / IBT 24658)</name>
    <dbReference type="NCBI Taxonomy" id="1448311"/>
    <lineage>
        <taxon>Eukaryota</taxon>
        <taxon>Fungi</taxon>
        <taxon>Dikarya</taxon>
        <taxon>Ascomycota</taxon>
        <taxon>Pezizomycotina</taxon>
        <taxon>Eurotiomycetes</taxon>
        <taxon>Eurotiomycetidae</taxon>
        <taxon>Eurotiales</taxon>
        <taxon>Aspergillaceae</taxon>
        <taxon>Aspergillus</taxon>
        <taxon>Aspergillus subgen. Circumdati</taxon>
    </lineage>
</organism>
<keyword evidence="1" id="KW-0521">NADP</keyword>
<evidence type="ECO:0000313" key="4">
    <source>
        <dbReference type="Proteomes" id="UP000248405"/>
    </source>
</evidence>
<dbReference type="RefSeq" id="XP_025564450.1">
    <property type="nucleotide sequence ID" value="XM_025712110.1"/>
</dbReference>
<name>A0A319BC60_ASPVC</name>
<dbReference type="GO" id="GO:0080019">
    <property type="term" value="F:alcohol-forming very long-chain fatty acyl-CoA reductase activity"/>
    <property type="evidence" value="ECO:0007669"/>
    <property type="project" value="InterPro"/>
</dbReference>
<dbReference type="Proteomes" id="UP000248405">
    <property type="component" value="Unassembled WGS sequence"/>
</dbReference>
<dbReference type="GeneID" id="37216702"/>
<keyword evidence="1" id="KW-0443">Lipid metabolism</keyword>
<reference evidence="3" key="1">
    <citation type="submission" date="2016-12" db="EMBL/GenBank/DDBJ databases">
        <title>The genomes of Aspergillus section Nigri reveals drivers in fungal speciation.</title>
        <authorList>
            <consortium name="DOE Joint Genome Institute"/>
            <person name="Vesth T.C."/>
            <person name="Nybo J."/>
            <person name="Theobald S."/>
            <person name="Brandl J."/>
            <person name="Frisvad J.C."/>
            <person name="Nielsen K.F."/>
            <person name="Lyhne E.K."/>
            <person name="Kogle M.E."/>
            <person name="Kuo A."/>
            <person name="Riley R."/>
            <person name="Clum A."/>
            <person name="Nolan M."/>
            <person name="Lipzen A."/>
            <person name="Salamov A."/>
            <person name="Henrissat B."/>
            <person name="Wiebenga A."/>
            <person name="De Vries R.P."/>
            <person name="Grigoriev I.V."/>
            <person name="Mortensen U.H."/>
            <person name="Andersen M.R."/>
            <person name="Baker S.E."/>
        </authorList>
    </citation>
    <scope>NUCLEOTIDE SEQUENCE [LARGE SCALE GENOMIC DNA]</scope>
    <source>
        <strain evidence="3">CBS 113365</strain>
    </source>
</reference>
<dbReference type="GO" id="GO:0035336">
    <property type="term" value="P:long-chain fatty-acyl-CoA metabolic process"/>
    <property type="evidence" value="ECO:0007669"/>
    <property type="project" value="TreeGrafter"/>
</dbReference>
<comment type="similarity">
    <text evidence="1">Belongs to the fatty acyl-CoA reductase family.</text>
</comment>
<keyword evidence="4" id="KW-1185">Reference proteome</keyword>
<feature type="domain" description="Thioester reductase (TE)" evidence="2">
    <location>
        <begin position="9"/>
        <end position="245"/>
    </location>
</feature>
<dbReference type="Pfam" id="PF07993">
    <property type="entry name" value="NAD_binding_4"/>
    <property type="match status" value="1"/>
</dbReference>
<dbReference type="PANTHER" id="PTHR11011">
    <property type="entry name" value="MALE STERILITY PROTEIN 2-RELATED"/>
    <property type="match status" value="1"/>
</dbReference>
<dbReference type="AlphaFoldDB" id="A0A319BC60"/>
<sequence length="378" mass="43032">MSDTLISSDLITYLDGDIQEPNLALPSTSLTLLNTTTEIIIHAASSINLVDPLHKLSQSIIGATERLAHFALSCPHLHRFSSLRGSLLPGRRRHLGPRNTIPASSIITIISIPIHLHSNNLRRAQSRGTTTEYESRFHDFPWPYAYAKHLSERVLLQAFNQNHDQSQNHTHDAFPNKLLIIRPSIFGPAQNFPYRGYSVPLSTPLTTIATMVSLTPSIRFHAATRAKHPDTEVTADDVPVDVVVDRTLFHLAYGSNGIVHAVCGERGRYAFKELWDDGMAVRKMPWRLRMTWLDVDWHSPRLHYIARLFVLYGMSFNFSGEKTVELWDRVPEDQRQGLNVFKDYSRGFCLVDRKEDMRVCARALMSYYGYPKWIGSLL</sequence>
<dbReference type="InterPro" id="IPR026055">
    <property type="entry name" value="FAR"/>
</dbReference>
<gene>
    <name evidence="3" type="ORF">BO88DRAFT_479898</name>
</gene>
<dbReference type="PANTHER" id="PTHR11011:SF45">
    <property type="entry name" value="FATTY ACYL-COA REDUCTASE CG8306-RELATED"/>
    <property type="match status" value="1"/>
</dbReference>
<comment type="function">
    <text evidence="1">Catalyzes the reduction of fatty acyl-CoA to fatty alcohols.</text>
</comment>
<dbReference type="GO" id="GO:0102965">
    <property type="term" value="F:alcohol-forming long-chain fatty acyl-CoA reductase activity"/>
    <property type="evidence" value="ECO:0007669"/>
    <property type="project" value="UniProtKB-EC"/>
</dbReference>
<accession>A0A319BC60</accession>
<proteinExistence type="inferred from homology"/>
<dbReference type="EMBL" id="KZ821620">
    <property type="protein sequence ID" value="PYH70656.1"/>
    <property type="molecule type" value="Genomic_DNA"/>
</dbReference>
<dbReference type="GO" id="GO:0005777">
    <property type="term" value="C:peroxisome"/>
    <property type="evidence" value="ECO:0007669"/>
    <property type="project" value="TreeGrafter"/>
</dbReference>
<dbReference type="Gene3D" id="3.40.50.720">
    <property type="entry name" value="NAD(P)-binding Rossmann-like Domain"/>
    <property type="match status" value="1"/>
</dbReference>
<evidence type="ECO:0000256" key="1">
    <source>
        <dbReference type="RuleBase" id="RU363097"/>
    </source>
</evidence>
<dbReference type="InterPro" id="IPR013120">
    <property type="entry name" value="FAR_NAD-bd"/>
</dbReference>
<dbReference type="OrthoDB" id="429813at2759"/>
<dbReference type="EC" id="1.2.1.84" evidence="1"/>
<protein>
    <recommendedName>
        <fullName evidence="1">Fatty acyl-CoA reductase</fullName>
        <ecNumber evidence="1">1.2.1.84</ecNumber>
    </recommendedName>
</protein>
<evidence type="ECO:0000259" key="2">
    <source>
        <dbReference type="Pfam" id="PF07993"/>
    </source>
</evidence>
<evidence type="ECO:0000313" key="3">
    <source>
        <dbReference type="EMBL" id="PYH70656.1"/>
    </source>
</evidence>